<accession>A0A8X6N8H2</accession>
<evidence type="ECO:0000313" key="2">
    <source>
        <dbReference type="Proteomes" id="UP000887013"/>
    </source>
</evidence>
<name>A0A8X6N8H2_NEPPI</name>
<dbReference type="Proteomes" id="UP000887013">
    <property type="component" value="Unassembled WGS sequence"/>
</dbReference>
<protein>
    <submittedName>
        <fullName evidence="1">Uncharacterized protein</fullName>
    </submittedName>
</protein>
<gene>
    <name evidence="1" type="ORF">NPIL_533731</name>
</gene>
<dbReference type="AlphaFoldDB" id="A0A8X6N8H2"/>
<reference evidence="1" key="1">
    <citation type="submission" date="2020-08" db="EMBL/GenBank/DDBJ databases">
        <title>Multicomponent nature underlies the extraordinary mechanical properties of spider dragline silk.</title>
        <authorList>
            <person name="Kono N."/>
            <person name="Nakamura H."/>
            <person name="Mori M."/>
            <person name="Yoshida Y."/>
            <person name="Ohtoshi R."/>
            <person name="Malay A.D."/>
            <person name="Moran D.A.P."/>
            <person name="Tomita M."/>
            <person name="Numata K."/>
            <person name="Arakawa K."/>
        </authorList>
    </citation>
    <scope>NUCLEOTIDE SEQUENCE</scope>
</reference>
<evidence type="ECO:0000313" key="1">
    <source>
        <dbReference type="EMBL" id="GFS99408.1"/>
    </source>
</evidence>
<organism evidence="1 2">
    <name type="scientific">Nephila pilipes</name>
    <name type="common">Giant wood spider</name>
    <name type="synonym">Nephila maculata</name>
    <dbReference type="NCBI Taxonomy" id="299642"/>
    <lineage>
        <taxon>Eukaryota</taxon>
        <taxon>Metazoa</taxon>
        <taxon>Ecdysozoa</taxon>
        <taxon>Arthropoda</taxon>
        <taxon>Chelicerata</taxon>
        <taxon>Arachnida</taxon>
        <taxon>Araneae</taxon>
        <taxon>Araneomorphae</taxon>
        <taxon>Entelegynae</taxon>
        <taxon>Araneoidea</taxon>
        <taxon>Nephilidae</taxon>
        <taxon>Nephila</taxon>
    </lineage>
</organism>
<sequence>MNPTSFRYGWMNCNRILTQKPSSFLIRQIVLDSNYSVCFSSNFPQRSKRYCLEQFGSFTIIFTIEQFSDGYPFSHTTLNLFVEPISDAKENEFNPLACIWRTAGECN</sequence>
<keyword evidence="2" id="KW-1185">Reference proteome</keyword>
<dbReference type="EMBL" id="BMAW01055128">
    <property type="protein sequence ID" value="GFS99408.1"/>
    <property type="molecule type" value="Genomic_DNA"/>
</dbReference>
<proteinExistence type="predicted"/>
<comment type="caution">
    <text evidence="1">The sequence shown here is derived from an EMBL/GenBank/DDBJ whole genome shotgun (WGS) entry which is preliminary data.</text>
</comment>